<gene>
    <name evidence="2" type="ORF">DUNSADRAFT_7418</name>
</gene>
<dbReference type="Proteomes" id="UP000815325">
    <property type="component" value="Unassembled WGS sequence"/>
</dbReference>
<feature type="region of interest" description="Disordered" evidence="1">
    <location>
        <begin position="1"/>
        <end position="23"/>
    </location>
</feature>
<evidence type="ECO:0000313" key="3">
    <source>
        <dbReference type="Proteomes" id="UP000815325"/>
    </source>
</evidence>
<organism evidence="2 3">
    <name type="scientific">Dunaliella salina</name>
    <name type="common">Green alga</name>
    <name type="synonym">Protococcus salinus</name>
    <dbReference type="NCBI Taxonomy" id="3046"/>
    <lineage>
        <taxon>Eukaryota</taxon>
        <taxon>Viridiplantae</taxon>
        <taxon>Chlorophyta</taxon>
        <taxon>core chlorophytes</taxon>
        <taxon>Chlorophyceae</taxon>
        <taxon>CS clade</taxon>
        <taxon>Chlamydomonadales</taxon>
        <taxon>Dunaliellaceae</taxon>
        <taxon>Dunaliella</taxon>
    </lineage>
</organism>
<dbReference type="EMBL" id="MU069705">
    <property type="protein sequence ID" value="KAF5835430.1"/>
    <property type="molecule type" value="Genomic_DNA"/>
</dbReference>
<protein>
    <submittedName>
        <fullName evidence="2">Uncharacterized protein</fullName>
    </submittedName>
</protein>
<proteinExistence type="predicted"/>
<reference evidence="2" key="1">
    <citation type="submission" date="2017-08" db="EMBL/GenBank/DDBJ databases">
        <authorList>
            <person name="Polle J.E."/>
            <person name="Barry K."/>
            <person name="Cushman J."/>
            <person name="Schmutz J."/>
            <person name="Tran D."/>
            <person name="Hathwaick L.T."/>
            <person name="Yim W.C."/>
            <person name="Jenkins J."/>
            <person name="Mckie-Krisberg Z.M."/>
            <person name="Prochnik S."/>
            <person name="Lindquist E."/>
            <person name="Dockter R.B."/>
            <person name="Adam C."/>
            <person name="Molina H."/>
            <person name="Bunkerborg J."/>
            <person name="Jin E."/>
            <person name="Buchheim M."/>
            <person name="Magnuson J."/>
        </authorList>
    </citation>
    <scope>NUCLEOTIDE SEQUENCE</scope>
    <source>
        <strain evidence="2">CCAP 19/18</strain>
    </source>
</reference>
<comment type="caution">
    <text evidence="2">The sequence shown here is derived from an EMBL/GenBank/DDBJ whole genome shotgun (WGS) entry which is preliminary data.</text>
</comment>
<keyword evidence="3" id="KW-1185">Reference proteome</keyword>
<accession>A0ABQ7GLE5</accession>
<evidence type="ECO:0000256" key="1">
    <source>
        <dbReference type="SAM" id="MobiDB-lite"/>
    </source>
</evidence>
<sequence length="195" mass="21245">MDQGKKQARTGSAQATPFAEPHQLSSLSQPATHFLDLGDDIFGIVYGMVDACDDKKALRHSCATLYRSPSVNSHVNEVVLDVEDYPTTPEEGLADIFMEVLKAFPKNATLRLLQVENAGDRTPQVFHRALCADATGARERLKSVQRLTLEGCSLMDGSTAAYWSLLFTNLQNPDGGGELTMQHCRTYAASPSPSL</sequence>
<name>A0ABQ7GLE5_DUNSA</name>
<evidence type="ECO:0000313" key="2">
    <source>
        <dbReference type="EMBL" id="KAF5835430.1"/>
    </source>
</evidence>